<protein>
    <recommendedName>
        <fullName evidence="18">Cellulose synthase</fullName>
        <ecNumber evidence="18">2.4.1.12</ecNumber>
    </recommendedName>
</protein>
<feature type="transmembrane region" description="Helical" evidence="18">
    <location>
        <begin position="715"/>
        <end position="733"/>
    </location>
</feature>
<reference evidence="20" key="2">
    <citation type="submission" date="2019-07" db="EMBL/GenBank/DDBJ databases">
        <authorList>
            <person name="Yang Y."/>
            <person name="Bocs S."/>
            <person name="Baudouin L."/>
        </authorList>
    </citation>
    <scope>NUCLEOTIDE SEQUENCE</scope>
    <source>
        <tissue evidence="20">Spear leaf of Hainan Tall coconut</tissue>
    </source>
</reference>
<comment type="similarity">
    <text evidence="4 18">Belongs to the glycosyltransferase 2 family. Plant cellulose synthase subfamily.</text>
</comment>
<keyword evidence="15" id="KW-0464">Manganese</keyword>
<dbReference type="Gene3D" id="3.30.40.10">
    <property type="entry name" value="Zinc/RING finger domain, C3HC4 (zinc finger)"/>
    <property type="match status" value="1"/>
</dbReference>
<evidence type="ECO:0000256" key="13">
    <source>
        <dbReference type="ARBA" id="ARBA00022989"/>
    </source>
</evidence>
<evidence type="ECO:0000259" key="19">
    <source>
        <dbReference type="Pfam" id="PF14569"/>
    </source>
</evidence>
<keyword evidence="5 18" id="KW-1003">Cell membrane</keyword>
<keyword evidence="11 18" id="KW-0862">Zinc</keyword>
<comment type="cofactor">
    <cofactor evidence="18">
        <name>Zn(2+)</name>
        <dbReference type="ChEBI" id="CHEBI:29105"/>
    </cofactor>
    <text evidence="18">Binds 2 Zn(2+) ions per subunit.</text>
</comment>
<keyword evidence="13 18" id="KW-1133">Transmembrane helix</keyword>
<dbReference type="UniPathway" id="UPA00695"/>
<dbReference type="InterPro" id="IPR013083">
    <property type="entry name" value="Znf_RING/FYVE/PHD"/>
</dbReference>
<name>A0A8K0HXL7_COCNU</name>
<evidence type="ECO:0000256" key="5">
    <source>
        <dbReference type="ARBA" id="ARBA00022475"/>
    </source>
</evidence>
<feature type="transmembrane region" description="Helical" evidence="18">
    <location>
        <begin position="831"/>
        <end position="849"/>
    </location>
</feature>
<feature type="transmembrane region" description="Helical" evidence="18">
    <location>
        <begin position="797"/>
        <end position="819"/>
    </location>
</feature>
<comment type="catalytic activity">
    <reaction evidence="17 18">
        <text>[(1-&gt;4)-beta-D-glucosyl](n) + UDP-alpha-D-glucose = [(1-&gt;4)-beta-D-glucosyl](n+1) + UDP + H(+)</text>
        <dbReference type="Rhea" id="RHEA:19929"/>
        <dbReference type="Rhea" id="RHEA-COMP:10033"/>
        <dbReference type="Rhea" id="RHEA-COMP:10034"/>
        <dbReference type="ChEBI" id="CHEBI:15378"/>
        <dbReference type="ChEBI" id="CHEBI:18246"/>
        <dbReference type="ChEBI" id="CHEBI:58223"/>
        <dbReference type="ChEBI" id="CHEBI:58885"/>
        <dbReference type="EC" id="2.4.1.12"/>
    </reaction>
</comment>
<evidence type="ECO:0000256" key="2">
    <source>
        <dbReference type="ARBA" id="ARBA00004651"/>
    </source>
</evidence>
<dbReference type="InterPro" id="IPR005150">
    <property type="entry name" value="Cellulose_synth"/>
</dbReference>
<comment type="caution">
    <text evidence="20">The sequence shown here is derived from an EMBL/GenBank/DDBJ whole genome shotgun (WGS) entry which is preliminary data.</text>
</comment>
<keyword evidence="9 18" id="KW-0479">Metal-binding</keyword>
<dbReference type="GO" id="GO:0071669">
    <property type="term" value="P:plant-type cell wall organization or biogenesis"/>
    <property type="evidence" value="ECO:0007669"/>
    <property type="project" value="UniProtKB-ARBA"/>
</dbReference>
<evidence type="ECO:0000256" key="18">
    <source>
        <dbReference type="RuleBase" id="RU361116"/>
    </source>
</evidence>
<keyword evidence="14 18" id="KW-0472">Membrane</keyword>
<evidence type="ECO:0000256" key="16">
    <source>
        <dbReference type="ARBA" id="ARBA00023316"/>
    </source>
</evidence>
<evidence type="ECO:0000256" key="14">
    <source>
        <dbReference type="ARBA" id="ARBA00023136"/>
    </source>
</evidence>
<evidence type="ECO:0000256" key="9">
    <source>
        <dbReference type="ARBA" id="ARBA00022723"/>
    </source>
</evidence>
<dbReference type="OrthoDB" id="72851at2759"/>
<gene>
    <name evidence="20" type="ORF">COCNU_01G022550</name>
</gene>
<feature type="transmembrane region" description="Helical" evidence="18">
    <location>
        <begin position="768"/>
        <end position="791"/>
    </location>
</feature>
<dbReference type="SUPFAM" id="SSF57850">
    <property type="entry name" value="RING/U-box"/>
    <property type="match status" value="1"/>
</dbReference>
<dbReference type="InterPro" id="IPR027934">
    <property type="entry name" value="CES_Znf_RING"/>
</dbReference>
<dbReference type="PANTHER" id="PTHR13301">
    <property type="entry name" value="X-BOX TRANSCRIPTION FACTOR-RELATED"/>
    <property type="match status" value="1"/>
</dbReference>
<dbReference type="Pfam" id="PF03552">
    <property type="entry name" value="Cellulose_synt"/>
    <property type="match status" value="1"/>
</dbReference>
<reference evidence="20" key="1">
    <citation type="journal article" date="2017" name="Gigascience">
        <title>The genome draft of coconut (Cocos nucifera).</title>
        <authorList>
            <person name="Xiao Y."/>
            <person name="Xu P."/>
            <person name="Fan H."/>
            <person name="Baudouin L."/>
            <person name="Xia W."/>
            <person name="Bocs S."/>
            <person name="Xu J."/>
            <person name="Li Q."/>
            <person name="Guo A."/>
            <person name="Zhou L."/>
            <person name="Li J."/>
            <person name="Wu Y."/>
            <person name="Ma Z."/>
            <person name="Armero A."/>
            <person name="Issali A.E."/>
            <person name="Liu N."/>
            <person name="Peng M."/>
            <person name="Yang Y."/>
        </authorList>
    </citation>
    <scope>NUCLEOTIDE SEQUENCE</scope>
    <source>
        <tissue evidence="20">Spear leaf of Hainan Tall coconut</tissue>
    </source>
</reference>
<feature type="transmembrane region" description="Helical" evidence="18">
    <location>
        <begin position="649"/>
        <end position="669"/>
    </location>
</feature>
<organism evidence="20 21">
    <name type="scientific">Cocos nucifera</name>
    <name type="common">Coconut palm</name>
    <dbReference type="NCBI Taxonomy" id="13894"/>
    <lineage>
        <taxon>Eukaryota</taxon>
        <taxon>Viridiplantae</taxon>
        <taxon>Streptophyta</taxon>
        <taxon>Embryophyta</taxon>
        <taxon>Tracheophyta</taxon>
        <taxon>Spermatophyta</taxon>
        <taxon>Magnoliopsida</taxon>
        <taxon>Liliopsida</taxon>
        <taxon>Arecaceae</taxon>
        <taxon>Arecoideae</taxon>
        <taxon>Cocoseae</taxon>
        <taxon>Attaleinae</taxon>
        <taxon>Cocos</taxon>
    </lineage>
</organism>
<keyword evidence="12 18" id="KW-0135">Cellulose biosynthesis</keyword>
<evidence type="ECO:0000313" key="20">
    <source>
        <dbReference type="EMBL" id="KAG1328321.1"/>
    </source>
</evidence>
<feature type="domain" description="Cellulose synthase RING-type zinc finger" evidence="19">
    <location>
        <begin position="7"/>
        <end position="70"/>
    </location>
</feature>
<dbReference type="GO" id="GO:0071555">
    <property type="term" value="P:cell wall organization"/>
    <property type="evidence" value="ECO:0007669"/>
    <property type="project" value="UniProtKB-KW"/>
</dbReference>
<comment type="cofactor">
    <cofactor evidence="1">
        <name>Mn(2+)</name>
        <dbReference type="ChEBI" id="CHEBI:29035"/>
    </cofactor>
</comment>
<evidence type="ECO:0000256" key="6">
    <source>
        <dbReference type="ARBA" id="ARBA00022676"/>
    </source>
</evidence>
<evidence type="ECO:0000256" key="17">
    <source>
        <dbReference type="ARBA" id="ARBA00048682"/>
    </source>
</evidence>
<keyword evidence="8 18" id="KW-0812">Transmembrane</keyword>
<dbReference type="EC" id="2.4.1.12" evidence="18"/>
<dbReference type="Proteomes" id="UP000797356">
    <property type="component" value="Chromosome 1"/>
</dbReference>
<comment type="caution">
    <text evidence="18">Lacks conserved residue(s) required for the propagation of feature annotation.</text>
</comment>
<comment type="subcellular location">
    <subcellularLocation>
        <location evidence="2 18">Cell membrane</location>
        <topology evidence="2 18">Multi-pass membrane protein</topology>
    </subcellularLocation>
</comment>
<evidence type="ECO:0000256" key="7">
    <source>
        <dbReference type="ARBA" id="ARBA00022679"/>
    </source>
</evidence>
<evidence type="ECO:0000256" key="1">
    <source>
        <dbReference type="ARBA" id="ARBA00001936"/>
    </source>
</evidence>
<keyword evidence="7 18" id="KW-0808">Transferase</keyword>
<comment type="pathway">
    <text evidence="3 18">Glycan metabolism; plant cellulose biosynthesis.</text>
</comment>
<evidence type="ECO:0000256" key="3">
    <source>
        <dbReference type="ARBA" id="ARBA00004768"/>
    </source>
</evidence>
<dbReference type="Pfam" id="PF14569">
    <property type="entry name" value="zf-UDP"/>
    <property type="match status" value="1"/>
</dbReference>
<feature type="transmembrane region" description="Helical" evidence="18">
    <location>
        <begin position="681"/>
        <end position="703"/>
    </location>
</feature>
<keyword evidence="21" id="KW-1185">Reference proteome</keyword>
<evidence type="ECO:0000256" key="12">
    <source>
        <dbReference type="ARBA" id="ARBA00022916"/>
    </source>
</evidence>
<evidence type="ECO:0000313" key="21">
    <source>
        <dbReference type="Proteomes" id="UP000797356"/>
    </source>
</evidence>
<keyword evidence="6 18" id="KW-0328">Glycosyltransferase</keyword>
<sequence>MEKPIRKKIHDQFGEVCQSWLGSHQDGRPPLACNECGYSVCRTHYEFMQKVGNLSCRKCNNTNKRHTDNSNLNLTNRKSSIGGTGFPTIVSDELQCTADSWEHNLEHIMDSSNLESPVSRKKLYTAANYRWEQENDTSHYPNKTIVPLDVPQRRIIRKAIEKEHPQESVLMSFNTAFWRERLQQWKLSQQTMSCTTRGHETFLKVNDSSPLLEVERDQLERDEELRRPLSRKVSIPSSKINPYRVVMIFQIVALAFFFQYRLRQYEEFKIEINFLVAKFQNVPCDGWIMRDGTPWPGNNTQNHPGMIQILLGHSGPQDNGRKELPQLVYVSREKRPGYQHNRMAGALNSLVRVSAILTNGMYILNLNCNHYVNNSKAFLEAMCFMMDPNIAKKACYVQFPQRFDGIDASDQYASHNTIFYDINLKGLDGIQGPFYVGTGCFFNRKALYGYDPPLEPKCCRFSWGRPGKKDFADGCGYAPTIHLESNNSGMHNMEPSSREMKNPSLFLSLKKYFGQSPTLIASIIVKDDRFSTCATREDLLKEAIHVISCDYEENTAWGREIGWMYGSLTSDILTGLKMHARGWRSIYCMPFLPAFKATAPIGLSDQLNQLLQWAIGSVEILLSRHCPVWYAYGGKLRLFERIAYINATIYPITSIPLVIYCTLPAVCLITGKFIVPQIGDVGSISLTLLFFSTIAMGFLEMRWSGVGTQEWWRCQQFWMIGGVSSHLFAIIYGPMKILMGNKTNLTVLTEKSVENDLRELCAFRWTSLLISPTTIILINLCAMVSGISSAISSGYGSWGLLFAKLFFLSLVIIHLYPFLKGLVVRQHRIPTVVIVWSLLLAAIFSLLWVRMNPFVTRFTGPNFQECGIYC</sequence>
<dbReference type="GO" id="GO:0030244">
    <property type="term" value="P:cellulose biosynthetic process"/>
    <property type="evidence" value="ECO:0007669"/>
    <property type="project" value="UniProtKB-KW"/>
</dbReference>
<keyword evidence="10 18" id="KW-0863">Zinc-finger</keyword>
<proteinExistence type="inferred from homology"/>
<evidence type="ECO:0000256" key="8">
    <source>
        <dbReference type="ARBA" id="ARBA00022692"/>
    </source>
</evidence>
<evidence type="ECO:0000256" key="15">
    <source>
        <dbReference type="ARBA" id="ARBA00023211"/>
    </source>
</evidence>
<dbReference type="InterPro" id="IPR029044">
    <property type="entry name" value="Nucleotide-diphossugar_trans"/>
</dbReference>
<dbReference type="GO" id="GO:0005886">
    <property type="term" value="C:plasma membrane"/>
    <property type="evidence" value="ECO:0007669"/>
    <property type="project" value="UniProtKB-SubCell"/>
</dbReference>
<dbReference type="Gene3D" id="3.90.550.10">
    <property type="entry name" value="Spore Coat Polysaccharide Biosynthesis Protein SpsA, Chain A"/>
    <property type="match status" value="1"/>
</dbReference>
<evidence type="ECO:0000256" key="10">
    <source>
        <dbReference type="ARBA" id="ARBA00022771"/>
    </source>
</evidence>
<evidence type="ECO:0000256" key="11">
    <source>
        <dbReference type="ARBA" id="ARBA00022833"/>
    </source>
</evidence>
<accession>A0A8K0HXL7</accession>
<dbReference type="GO" id="GO:0008270">
    <property type="term" value="F:zinc ion binding"/>
    <property type="evidence" value="ECO:0007669"/>
    <property type="project" value="UniProtKB-KW"/>
</dbReference>
<keyword evidence="16 18" id="KW-0961">Cell wall biogenesis/degradation</keyword>
<evidence type="ECO:0000256" key="4">
    <source>
        <dbReference type="ARBA" id="ARBA00007548"/>
    </source>
</evidence>
<dbReference type="EMBL" id="CM017872">
    <property type="protein sequence ID" value="KAG1328321.1"/>
    <property type="molecule type" value="Genomic_DNA"/>
</dbReference>
<dbReference type="AlphaFoldDB" id="A0A8K0HXL7"/>
<dbReference type="GO" id="GO:0016760">
    <property type="term" value="F:cellulose synthase (UDP-forming) activity"/>
    <property type="evidence" value="ECO:0007669"/>
    <property type="project" value="UniProtKB-EC"/>
</dbReference>